<accession>A0A840RIM2</accession>
<sequence length="302" mass="33321">MNLDHRQTDALLAVIETGSFDAAAARLHVTQSAVSQRIRALETALGQPLIIRSRPARPTLHGQRLLQYLRRTAMLDQELAAELADNARAPLVVRLAINADTLGTWFVPAVAPLLLKENVLLEVMLDDQDHTFAWLESGEATGCVTSEAEPMRGCQSYALGTMRYHMLASPDYCRRWYPDGFTRAAARHAPVMVFNRKDALQADFMEERFGLTRDVYPSHYIPSHDSYFAAVKLGLGCGMIPEQQYGDLVATGALVDLAPDQPVDVALYWHAWKVQSPRLESLTQRIVAAAREVLGGGEGVPG</sequence>
<reference evidence="6 7" key="1">
    <citation type="submission" date="2020-08" db="EMBL/GenBank/DDBJ databases">
        <title>Genomic Encyclopedia of Type Strains, Phase IV (KMG-IV): sequencing the most valuable type-strain genomes for metagenomic binning, comparative biology and taxonomic classification.</title>
        <authorList>
            <person name="Goeker M."/>
        </authorList>
    </citation>
    <scope>NUCLEOTIDE SEQUENCE [LARGE SCALE GENOMIC DNA]</scope>
    <source>
        <strain evidence="6 7">DSM 18233</strain>
    </source>
</reference>
<evidence type="ECO:0000256" key="1">
    <source>
        <dbReference type="ARBA" id="ARBA00009437"/>
    </source>
</evidence>
<dbReference type="Pfam" id="PF00126">
    <property type="entry name" value="HTH_1"/>
    <property type="match status" value="1"/>
</dbReference>
<dbReference type="Gene3D" id="3.40.190.290">
    <property type="match status" value="1"/>
</dbReference>
<keyword evidence="3" id="KW-0238">DNA-binding</keyword>
<dbReference type="Pfam" id="PF03466">
    <property type="entry name" value="LysR_substrate"/>
    <property type="match status" value="1"/>
</dbReference>
<comment type="caution">
    <text evidence="6">The sequence shown here is derived from an EMBL/GenBank/DDBJ whole genome shotgun (WGS) entry which is preliminary data.</text>
</comment>
<protein>
    <submittedName>
        <fullName evidence="6">LysR family transcriptional regulator (Chromosome initiation inhibitor)</fullName>
    </submittedName>
</protein>
<feature type="domain" description="HTH lysR-type" evidence="5">
    <location>
        <begin position="1"/>
        <end position="59"/>
    </location>
</feature>
<dbReference type="Gene3D" id="1.10.10.10">
    <property type="entry name" value="Winged helix-like DNA-binding domain superfamily/Winged helix DNA-binding domain"/>
    <property type="match status" value="1"/>
</dbReference>
<dbReference type="PRINTS" id="PR00039">
    <property type="entry name" value="HTHLYSR"/>
</dbReference>
<evidence type="ECO:0000313" key="7">
    <source>
        <dbReference type="Proteomes" id="UP000543030"/>
    </source>
</evidence>
<dbReference type="SUPFAM" id="SSF53850">
    <property type="entry name" value="Periplasmic binding protein-like II"/>
    <property type="match status" value="1"/>
</dbReference>
<dbReference type="GO" id="GO:0003677">
    <property type="term" value="F:DNA binding"/>
    <property type="evidence" value="ECO:0007669"/>
    <property type="project" value="UniProtKB-KW"/>
</dbReference>
<proteinExistence type="inferred from homology"/>
<dbReference type="InterPro" id="IPR005119">
    <property type="entry name" value="LysR_subst-bd"/>
</dbReference>
<evidence type="ECO:0000313" key="6">
    <source>
        <dbReference type="EMBL" id="MBB5193549.1"/>
    </source>
</evidence>
<dbReference type="SUPFAM" id="SSF46785">
    <property type="entry name" value="Winged helix' DNA-binding domain"/>
    <property type="match status" value="1"/>
</dbReference>
<dbReference type="RefSeq" id="WP_308419193.1">
    <property type="nucleotide sequence ID" value="NZ_JACHHN010000012.1"/>
</dbReference>
<dbReference type="InterPro" id="IPR050176">
    <property type="entry name" value="LTTR"/>
</dbReference>
<dbReference type="PANTHER" id="PTHR30579:SF2">
    <property type="entry name" value="HTH-TYPE TRANSCRIPTIONAL REGULATOR ARGP"/>
    <property type="match status" value="1"/>
</dbReference>
<evidence type="ECO:0000256" key="2">
    <source>
        <dbReference type="ARBA" id="ARBA00023015"/>
    </source>
</evidence>
<name>A0A840RIM2_9NEIS</name>
<dbReference type="InterPro" id="IPR036390">
    <property type="entry name" value="WH_DNA-bd_sf"/>
</dbReference>
<dbReference type="InterPro" id="IPR036388">
    <property type="entry name" value="WH-like_DNA-bd_sf"/>
</dbReference>
<keyword evidence="2" id="KW-0805">Transcription regulation</keyword>
<dbReference type="EMBL" id="JACHHN010000012">
    <property type="protein sequence ID" value="MBB5193549.1"/>
    <property type="molecule type" value="Genomic_DNA"/>
</dbReference>
<dbReference type="NCBIfam" id="NF009888">
    <property type="entry name" value="PRK13348.1"/>
    <property type="match status" value="1"/>
</dbReference>
<dbReference type="InterPro" id="IPR017685">
    <property type="entry name" value="ArgP"/>
</dbReference>
<dbReference type="NCBIfam" id="TIGR03298">
    <property type="entry name" value="argP"/>
    <property type="match status" value="1"/>
</dbReference>
<dbReference type="NCBIfam" id="NF002964">
    <property type="entry name" value="PRK03635.1"/>
    <property type="match status" value="1"/>
</dbReference>
<keyword evidence="4" id="KW-0804">Transcription</keyword>
<dbReference type="GO" id="GO:0003700">
    <property type="term" value="F:DNA-binding transcription factor activity"/>
    <property type="evidence" value="ECO:0007669"/>
    <property type="project" value="InterPro"/>
</dbReference>
<comment type="similarity">
    <text evidence="1">Belongs to the LysR transcriptional regulatory family.</text>
</comment>
<dbReference type="PROSITE" id="PS50931">
    <property type="entry name" value="HTH_LYSR"/>
    <property type="match status" value="1"/>
</dbReference>
<dbReference type="InterPro" id="IPR000847">
    <property type="entry name" value="LysR_HTH_N"/>
</dbReference>
<dbReference type="AlphaFoldDB" id="A0A840RIM2"/>
<evidence type="ECO:0000256" key="3">
    <source>
        <dbReference type="ARBA" id="ARBA00023125"/>
    </source>
</evidence>
<organism evidence="6 7">
    <name type="scientific">Silvimonas terrae</name>
    <dbReference type="NCBI Taxonomy" id="300266"/>
    <lineage>
        <taxon>Bacteria</taxon>
        <taxon>Pseudomonadati</taxon>
        <taxon>Pseudomonadota</taxon>
        <taxon>Betaproteobacteria</taxon>
        <taxon>Neisseriales</taxon>
        <taxon>Chitinibacteraceae</taxon>
        <taxon>Silvimonas</taxon>
    </lineage>
</organism>
<evidence type="ECO:0000256" key="4">
    <source>
        <dbReference type="ARBA" id="ARBA00023163"/>
    </source>
</evidence>
<gene>
    <name evidence="6" type="ORF">HNQ50_004307</name>
</gene>
<dbReference type="PANTHER" id="PTHR30579">
    <property type="entry name" value="TRANSCRIPTIONAL REGULATOR"/>
    <property type="match status" value="1"/>
</dbReference>
<keyword evidence="7" id="KW-1185">Reference proteome</keyword>
<dbReference type="Proteomes" id="UP000543030">
    <property type="component" value="Unassembled WGS sequence"/>
</dbReference>
<evidence type="ECO:0000259" key="5">
    <source>
        <dbReference type="PROSITE" id="PS50931"/>
    </source>
</evidence>